<dbReference type="InterPro" id="IPR010634">
    <property type="entry name" value="DUF1223"/>
</dbReference>
<evidence type="ECO:0000313" key="1">
    <source>
        <dbReference type="EMBL" id="GGI57342.1"/>
    </source>
</evidence>
<dbReference type="Proteomes" id="UP000624701">
    <property type="component" value="Unassembled WGS sequence"/>
</dbReference>
<evidence type="ECO:0000313" key="2">
    <source>
        <dbReference type="Proteomes" id="UP000624701"/>
    </source>
</evidence>
<sequence length="245" mass="28016">MFMKSTVLTLFIIPFLLGATFQSEDEIILKENPIVLELFTSQGCSSCPPADELLKQVKSDNVIALSYHVDYWNYIGWKDPFSKEEFTNKQREYGSKFYSSSIYTPQLVVNGREHFVGSNRRKLKQKIAQYSKQISKSNIDLSKVKKEDAIVSFDYKIEGLQSDDNLRVVLVIDERKTSVKRGENRNRELVNSNIVVAEQKFKIENTLGKGSIIIPEIVEEKDNLSLVLILENNELDINAATQVKL</sequence>
<dbReference type="PANTHER" id="PTHR36057">
    <property type="match status" value="1"/>
</dbReference>
<protein>
    <recommendedName>
        <fullName evidence="3">DUF1223 domain-containing protein</fullName>
    </recommendedName>
</protein>
<dbReference type="EMBL" id="BMDQ01000002">
    <property type="protein sequence ID" value="GGI57342.1"/>
    <property type="molecule type" value="Genomic_DNA"/>
</dbReference>
<dbReference type="InterPro" id="IPR036249">
    <property type="entry name" value="Thioredoxin-like_sf"/>
</dbReference>
<dbReference type="PANTHER" id="PTHR36057:SF1">
    <property type="entry name" value="LIPOPROTEIN LIPID ATTACHMENT SITE-LIKE PROTEIN, PUTATIVE (DUF1223)-RELATED"/>
    <property type="match status" value="1"/>
</dbReference>
<dbReference type="Pfam" id="PF06764">
    <property type="entry name" value="DUF1223"/>
    <property type="match status" value="1"/>
</dbReference>
<proteinExistence type="predicted"/>
<accession>A0ABQ2C0N2</accession>
<dbReference type="SUPFAM" id="SSF52833">
    <property type="entry name" value="Thioredoxin-like"/>
    <property type="match status" value="1"/>
</dbReference>
<gene>
    <name evidence="1" type="ORF">GCM10011444_16510</name>
</gene>
<keyword evidence="2" id="KW-1185">Reference proteome</keyword>
<evidence type="ECO:0008006" key="3">
    <source>
        <dbReference type="Google" id="ProtNLM"/>
    </source>
</evidence>
<organism evidence="1 2">
    <name type="scientific">Winogradskyella haliclonae</name>
    <dbReference type="NCBI Taxonomy" id="2048558"/>
    <lineage>
        <taxon>Bacteria</taxon>
        <taxon>Pseudomonadati</taxon>
        <taxon>Bacteroidota</taxon>
        <taxon>Flavobacteriia</taxon>
        <taxon>Flavobacteriales</taxon>
        <taxon>Flavobacteriaceae</taxon>
        <taxon>Winogradskyella</taxon>
    </lineage>
</organism>
<name>A0ABQ2C0N2_9FLAO</name>
<reference evidence="2" key="1">
    <citation type="journal article" date="2019" name="Int. J. Syst. Evol. Microbiol.">
        <title>The Global Catalogue of Microorganisms (GCM) 10K type strain sequencing project: providing services to taxonomists for standard genome sequencing and annotation.</title>
        <authorList>
            <consortium name="The Broad Institute Genomics Platform"/>
            <consortium name="The Broad Institute Genome Sequencing Center for Infectious Disease"/>
            <person name="Wu L."/>
            <person name="Ma J."/>
        </authorList>
    </citation>
    <scope>NUCLEOTIDE SEQUENCE [LARGE SCALE GENOMIC DNA]</scope>
    <source>
        <strain evidence="2">CCM 8681</strain>
    </source>
</reference>
<comment type="caution">
    <text evidence="1">The sequence shown here is derived from an EMBL/GenBank/DDBJ whole genome shotgun (WGS) entry which is preliminary data.</text>
</comment>